<sequence>MEKTINEINDEEQVARILFSPSHIYEGRVSPKAFKLEMLKNGAEDYISVLRNKADELDDISSIFRPRSEGDTRFGYTILNVSDVRDLDKEFANREVSILPKPSKRLPLHAGIFLSLDGRVQTAKDISPDIDYFQKELSMLCDGIHKFR</sequence>
<reference evidence="1 2" key="1">
    <citation type="submission" date="2019-09" db="EMBL/GenBank/DDBJ databases">
        <title>Distinct polysaccharide growth profiles of human intestinal Prevotella copri isolates.</title>
        <authorList>
            <person name="Fehlner-Peach H."/>
            <person name="Magnabosco C."/>
            <person name="Raghavan V."/>
            <person name="Scher J.U."/>
            <person name="Tett A."/>
            <person name="Cox L.M."/>
            <person name="Gottsegen C."/>
            <person name="Watters A."/>
            <person name="Wiltshire- Gordon J.D."/>
            <person name="Segata N."/>
            <person name="Bonneau R."/>
            <person name="Littman D.R."/>
        </authorList>
    </citation>
    <scope>NUCLEOTIDE SEQUENCE [LARGE SCALE GENOMIC DNA]</scope>
    <source>
        <strain evidence="2">iAA917</strain>
    </source>
</reference>
<organism evidence="1 2">
    <name type="scientific">Segatella copri</name>
    <dbReference type="NCBI Taxonomy" id="165179"/>
    <lineage>
        <taxon>Bacteria</taxon>
        <taxon>Pseudomonadati</taxon>
        <taxon>Bacteroidota</taxon>
        <taxon>Bacteroidia</taxon>
        <taxon>Bacteroidales</taxon>
        <taxon>Prevotellaceae</taxon>
        <taxon>Segatella</taxon>
    </lineage>
</organism>
<gene>
    <name evidence="1" type="ORF">F7D25_06515</name>
</gene>
<dbReference type="OrthoDB" id="833553at2"/>
<evidence type="ECO:0000313" key="2">
    <source>
        <dbReference type="Proteomes" id="UP000477980"/>
    </source>
</evidence>
<proteinExistence type="predicted"/>
<protein>
    <submittedName>
        <fullName evidence="1">Uncharacterized protein</fullName>
    </submittedName>
</protein>
<dbReference type="EMBL" id="VZAH01000076">
    <property type="protein sequence ID" value="MQP14064.1"/>
    <property type="molecule type" value="Genomic_DNA"/>
</dbReference>
<dbReference type="RefSeq" id="WP_153091737.1">
    <property type="nucleotide sequence ID" value="NZ_VZAH01000076.1"/>
</dbReference>
<comment type="caution">
    <text evidence="1">The sequence shown here is derived from an EMBL/GenBank/DDBJ whole genome shotgun (WGS) entry which is preliminary data.</text>
</comment>
<name>A0A6G1VNC2_9BACT</name>
<dbReference type="Proteomes" id="UP000477980">
    <property type="component" value="Unassembled WGS sequence"/>
</dbReference>
<accession>A0A6G1VNC2</accession>
<dbReference type="AlphaFoldDB" id="A0A6G1VNC2"/>
<evidence type="ECO:0000313" key="1">
    <source>
        <dbReference type="EMBL" id="MQP14064.1"/>
    </source>
</evidence>